<dbReference type="InParanoid" id="A0A067QFF1"/>
<keyword evidence="2" id="KW-1185">Reference proteome</keyword>
<dbReference type="AlphaFoldDB" id="A0A067QFF1"/>
<reference evidence="1 2" key="1">
    <citation type="journal article" date="2014" name="Nat. Commun.">
        <title>Molecular traces of alternative social organization in a termite genome.</title>
        <authorList>
            <person name="Terrapon N."/>
            <person name="Li C."/>
            <person name="Robertson H.M."/>
            <person name="Ji L."/>
            <person name="Meng X."/>
            <person name="Booth W."/>
            <person name="Chen Z."/>
            <person name="Childers C.P."/>
            <person name="Glastad K.M."/>
            <person name="Gokhale K."/>
            <person name="Gowin J."/>
            <person name="Gronenberg W."/>
            <person name="Hermansen R.A."/>
            <person name="Hu H."/>
            <person name="Hunt B.G."/>
            <person name="Huylmans A.K."/>
            <person name="Khalil S.M."/>
            <person name="Mitchell R.D."/>
            <person name="Munoz-Torres M.C."/>
            <person name="Mustard J.A."/>
            <person name="Pan H."/>
            <person name="Reese J.T."/>
            <person name="Scharf M.E."/>
            <person name="Sun F."/>
            <person name="Vogel H."/>
            <person name="Xiao J."/>
            <person name="Yang W."/>
            <person name="Yang Z."/>
            <person name="Yang Z."/>
            <person name="Zhou J."/>
            <person name="Zhu J."/>
            <person name="Brent C.S."/>
            <person name="Elsik C.G."/>
            <person name="Goodisman M.A."/>
            <person name="Liberles D.A."/>
            <person name="Roe R.M."/>
            <person name="Vargo E.L."/>
            <person name="Vilcinskas A."/>
            <person name="Wang J."/>
            <person name="Bornberg-Bauer E."/>
            <person name="Korb J."/>
            <person name="Zhang G."/>
            <person name="Liebig J."/>
        </authorList>
    </citation>
    <scope>NUCLEOTIDE SEQUENCE [LARGE SCALE GENOMIC DNA]</scope>
    <source>
        <tissue evidence="1">Whole organism</tissue>
    </source>
</reference>
<sequence>MCLMGHCAKADDTWMNDWKEKHHLQSTLKHIPLDDTTEEGWNIHTNHVGLAG</sequence>
<evidence type="ECO:0000313" key="1">
    <source>
        <dbReference type="EMBL" id="KDR02969.1"/>
    </source>
</evidence>
<organism evidence="1 2">
    <name type="scientific">Zootermopsis nevadensis</name>
    <name type="common">Dampwood termite</name>
    <dbReference type="NCBI Taxonomy" id="136037"/>
    <lineage>
        <taxon>Eukaryota</taxon>
        <taxon>Metazoa</taxon>
        <taxon>Ecdysozoa</taxon>
        <taxon>Arthropoda</taxon>
        <taxon>Hexapoda</taxon>
        <taxon>Insecta</taxon>
        <taxon>Pterygota</taxon>
        <taxon>Neoptera</taxon>
        <taxon>Polyneoptera</taxon>
        <taxon>Dictyoptera</taxon>
        <taxon>Blattodea</taxon>
        <taxon>Blattoidea</taxon>
        <taxon>Termitoidae</taxon>
        <taxon>Termopsidae</taxon>
        <taxon>Zootermopsis</taxon>
    </lineage>
</organism>
<dbReference type="EMBL" id="KK853638">
    <property type="protein sequence ID" value="KDR02969.1"/>
    <property type="molecule type" value="Genomic_DNA"/>
</dbReference>
<protein>
    <submittedName>
        <fullName evidence="1">Uncharacterized protein</fullName>
    </submittedName>
</protein>
<gene>
    <name evidence="1" type="ORF">L798_04277</name>
</gene>
<dbReference type="Proteomes" id="UP000027135">
    <property type="component" value="Unassembled WGS sequence"/>
</dbReference>
<proteinExistence type="predicted"/>
<evidence type="ECO:0000313" key="2">
    <source>
        <dbReference type="Proteomes" id="UP000027135"/>
    </source>
</evidence>
<name>A0A067QFF1_ZOONE</name>
<accession>A0A067QFF1</accession>